<feature type="transmembrane region" description="Helical" evidence="16">
    <location>
        <begin position="457"/>
        <end position="475"/>
    </location>
</feature>
<feature type="transmembrane region" description="Helical" evidence="16">
    <location>
        <begin position="36"/>
        <end position="57"/>
    </location>
</feature>
<feature type="domain" description="ABC transporter" evidence="17">
    <location>
        <begin position="1311"/>
        <end position="1518"/>
    </location>
</feature>
<evidence type="ECO:0000256" key="8">
    <source>
        <dbReference type="ARBA" id="ARBA00022741"/>
    </source>
</evidence>
<keyword evidence="11 16" id="KW-1133">Transmembrane helix</keyword>
<evidence type="ECO:0000256" key="6">
    <source>
        <dbReference type="ARBA" id="ARBA00022692"/>
    </source>
</evidence>
<feature type="transmembrane region" description="Helical" evidence="16">
    <location>
        <begin position="133"/>
        <end position="156"/>
    </location>
</feature>
<evidence type="ECO:0000256" key="7">
    <source>
        <dbReference type="ARBA" id="ARBA00022737"/>
    </source>
</evidence>
<feature type="transmembrane region" description="Helical" evidence="16">
    <location>
        <begin position="101"/>
        <end position="121"/>
    </location>
</feature>
<dbReference type="SUPFAM" id="SSF52540">
    <property type="entry name" value="P-loop containing nucleoside triphosphate hydrolases"/>
    <property type="match status" value="2"/>
</dbReference>
<evidence type="ECO:0000256" key="12">
    <source>
        <dbReference type="ARBA" id="ARBA00023136"/>
    </source>
</evidence>
<evidence type="ECO:0000313" key="20">
    <source>
        <dbReference type="Proteomes" id="UP001217089"/>
    </source>
</evidence>
<dbReference type="CDD" id="cd18595">
    <property type="entry name" value="ABC_6TM_MRP1_2_3_6_D1_like"/>
    <property type="match status" value="1"/>
</dbReference>
<evidence type="ECO:0000259" key="18">
    <source>
        <dbReference type="PROSITE" id="PS50929"/>
    </source>
</evidence>
<dbReference type="SUPFAM" id="SSF90123">
    <property type="entry name" value="ABC transporter transmembrane region"/>
    <property type="match status" value="2"/>
</dbReference>
<feature type="domain" description="ABC transporter" evidence="17">
    <location>
        <begin position="632"/>
        <end position="856"/>
    </location>
</feature>
<protein>
    <recommendedName>
        <fullName evidence="13">ABC-type glutathione-S-conjugate transporter</fullName>
        <ecNumber evidence="13">7.6.2.3</ecNumber>
    </recommendedName>
</protein>
<dbReference type="InterPro" id="IPR036640">
    <property type="entry name" value="ABC1_TM_sf"/>
</dbReference>
<comment type="catalytic activity">
    <reaction evidence="14">
        <text>leukotriene C4(in) + ATP + H2O = leukotriene C4(out) + ADP + phosphate + H(+)</text>
        <dbReference type="Rhea" id="RHEA:38963"/>
        <dbReference type="ChEBI" id="CHEBI:15377"/>
        <dbReference type="ChEBI" id="CHEBI:15378"/>
        <dbReference type="ChEBI" id="CHEBI:30616"/>
        <dbReference type="ChEBI" id="CHEBI:43474"/>
        <dbReference type="ChEBI" id="CHEBI:57973"/>
        <dbReference type="ChEBI" id="CHEBI:456216"/>
    </reaction>
    <physiologicalReaction direction="left-to-right" evidence="14">
        <dbReference type="Rhea" id="RHEA:38964"/>
    </physiologicalReaction>
</comment>
<keyword evidence="8" id="KW-0547">Nucleotide-binding</keyword>
<feature type="compositionally biased region" description="Acidic residues" evidence="15">
    <location>
        <begin position="964"/>
        <end position="978"/>
    </location>
</feature>
<feature type="domain" description="ABC transmembrane type-1" evidence="18">
    <location>
        <begin position="319"/>
        <end position="600"/>
    </location>
</feature>
<dbReference type="Proteomes" id="UP001217089">
    <property type="component" value="Unassembled WGS sequence"/>
</dbReference>
<dbReference type="Pfam" id="PF24357">
    <property type="entry name" value="TMD0_ABC"/>
    <property type="match status" value="1"/>
</dbReference>
<dbReference type="PROSITE" id="PS50893">
    <property type="entry name" value="ABC_TRANSPORTER_2"/>
    <property type="match status" value="2"/>
</dbReference>
<keyword evidence="20" id="KW-1185">Reference proteome</keyword>
<feature type="transmembrane region" description="Helical" evidence="16">
    <location>
        <begin position="356"/>
        <end position="377"/>
    </location>
</feature>
<comment type="similarity">
    <text evidence="3">Belongs to the ABC transporter superfamily. ABCC family. Conjugate transporter (TC 3.A.1.208) subfamily.</text>
</comment>
<evidence type="ECO:0000256" key="5">
    <source>
        <dbReference type="ARBA" id="ARBA00022475"/>
    </source>
</evidence>
<organism evidence="19 20">
    <name type="scientific">Tegillarca granosa</name>
    <name type="common">Malaysian cockle</name>
    <name type="synonym">Anadara granosa</name>
    <dbReference type="NCBI Taxonomy" id="220873"/>
    <lineage>
        <taxon>Eukaryota</taxon>
        <taxon>Metazoa</taxon>
        <taxon>Spiralia</taxon>
        <taxon>Lophotrochozoa</taxon>
        <taxon>Mollusca</taxon>
        <taxon>Bivalvia</taxon>
        <taxon>Autobranchia</taxon>
        <taxon>Pteriomorphia</taxon>
        <taxon>Arcoida</taxon>
        <taxon>Arcoidea</taxon>
        <taxon>Arcidae</taxon>
        <taxon>Tegillarca</taxon>
    </lineage>
</organism>
<keyword evidence="5" id="KW-1003">Cell membrane</keyword>
<dbReference type="EC" id="7.6.2.3" evidence="13"/>
<dbReference type="PROSITE" id="PS50929">
    <property type="entry name" value="ABC_TM1F"/>
    <property type="match status" value="2"/>
</dbReference>
<dbReference type="InterPro" id="IPR056227">
    <property type="entry name" value="TMD0_ABC"/>
</dbReference>
<evidence type="ECO:0000256" key="16">
    <source>
        <dbReference type="SAM" id="Phobius"/>
    </source>
</evidence>
<dbReference type="SMART" id="SM00382">
    <property type="entry name" value="AAA"/>
    <property type="match status" value="2"/>
</dbReference>
<evidence type="ECO:0000256" key="11">
    <source>
        <dbReference type="ARBA" id="ARBA00022989"/>
    </source>
</evidence>
<dbReference type="Pfam" id="PF00005">
    <property type="entry name" value="ABC_tran"/>
    <property type="match status" value="2"/>
</dbReference>
<evidence type="ECO:0000256" key="2">
    <source>
        <dbReference type="ARBA" id="ARBA00004651"/>
    </source>
</evidence>
<feature type="transmembrane region" description="Helical" evidence="16">
    <location>
        <begin position="1228"/>
        <end position="1256"/>
    </location>
</feature>
<gene>
    <name evidence="19" type="ORF">KUTeg_009102</name>
</gene>
<dbReference type="InterPro" id="IPR003439">
    <property type="entry name" value="ABC_transporter-like_ATP-bd"/>
</dbReference>
<dbReference type="InterPro" id="IPR003593">
    <property type="entry name" value="AAA+_ATPase"/>
</dbReference>
<evidence type="ECO:0000313" key="19">
    <source>
        <dbReference type="EMBL" id="KAJ8313316.1"/>
    </source>
</evidence>
<feature type="transmembrane region" description="Helical" evidence="16">
    <location>
        <begin position="69"/>
        <end position="89"/>
    </location>
</feature>
<feature type="transmembrane region" description="Helical" evidence="16">
    <location>
        <begin position="542"/>
        <end position="562"/>
    </location>
</feature>
<dbReference type="InterPro" id="IPR005292">
    <property type="entry name" value="MRP"/>
</dbReference>
<dbReference type="Pfam" id="PF00664">
    <property type="entry name" value="ABC_membrane"/>
    <property type="match status" value="2"/>
</dbReference>
<dbReference type="PANTHER" id="PTHR24223">
    <property type="entry name" value="ATP-BINDING CASSETTE SUB-FAMILY C"/>
    <property type="match status" value="1"/>
</dbReference>
<evidence type="ECO:0000256" key="10">
    <source>
        <dbReference type="ARBA" id="ARBA00022967"/>
    </source>
</evidence>
<evidence type="ECO:0000256" key="3">
    <source>
        <dbReference type="ARBA" id="ARBA00009726"/>
    </source>
</evidence>
<dbReference type="PANTHER" id="PTHR24223:SF443">
    <property type="entry name" value="MULTIDRUG-RESISTANCE LIKE PROTEIN 1, ISOFORM I"/>
    <property type="match status" value="1"/>
</dbReference>
<evidence type="ECO:0000256" key="4">
    <source>
        <dbReference type="ARBA" id="ARBA00022448"/>
    </source>
</evidence>
<dbReference type="CDD" id="cd18603">
    <property type="entry name" value="ABC_6TM_MRP1_2_3_6_D2_like"/>
    <property type="match status" value="1"/>
</dbReference>
<dbReference type="Gene3D" id="3.40.50.300">
    <property type="entry name" value="P-loop containing nucleotide triphosphate hydrolases"/>
    <property type="match status" value="2"/>
</dbReference>
<evidence type="ECO:0000256" key="9">
    <source>
        <dbReference type="ARBA" id="ARBA00022840"/>
    </source>
</evidence>
<evidence type="ECO:0000256" key="14">
    <source>
        <dbReference type="ARBA" id="ARBA00047523"/>
    </source>
</evidence>
<keyword evidence="12 16" id="KW-0472">Membrane</keyword>
<keyword evidence="7" id="KW-0677">Repeat</keyword>
<evidence type="ECO:0000259" key="17">
    <source>
        <dbReference type="PROSITE" id="PS50893"/>
    </source>
</evidence>
<keyword evidence="10" id="KW-1278">Translocase</keyword>
<dbReference type="PROSITE" id="PS00211">
    <property type="entry name" value="ABC_TRANSPORTER_1"/>
    <property type="match status" value="2"/>
</dbReference>
<keyword evidence="6 16" id="KW-0812">Transmembrane</keyword>
<evidence type="ECO:0000256" key="13">
    <source>
        <dbReference type="ARBA" id="ARBA00024220"/>
    </source>
</evidence>
<dbReference type="InterPro" id="IPR011527">
    <property type="entry name" value="ABC1_TM_dom"/>
</dbReference>
<feature type="transmembrane region" description="Helical" evidence="16">
    <location>
        <begin position="162"/>
        <end position="182"/>
    </location>
</feature>
<reference evidence="19 20" key="1">
    <citation type="submission" date="2022-12" db="EMBL/GenBank/DDBJ databases">
        <title>Chromosome-level genome of Tegillarca granosa.</title>
        <authorList>
            <person name="Kim J."/>
        </authorList>
    </citation>
    <scope>NUCLEOTIDE SEQUENCE [LARGE SCALE GENOMIC DNA]</scope>
    <source>
        <strain evidence="19">Teg-2019</strain>
        <tissue evidence="19">Adductor muscle</tissue>
    </source>
</reference>
<comment type="subcellular location">
    <subcellularLocation>
        <location evidence="2">Cell membrane</location>
        <topology evidence="2">Multi-pass membrane protein</topology>
    </subcellularLocation>
    <subcellularLocation>
        <location evidence="1">Vacuole membrane</location>
        <topology evidence="1">Multi-pass membrane protein</topology>
    </subcellularLocation>
</comment>
<evidence type="ECO:0000256" key="1">
    <source>
        <dbReference type="ARBA" id="ARBA00004128"/>
    </source>
</evidence>
<dbReference type="NCBIfam" id="TIGR00957">
    <property type="entry name" value="MRP_assoc_pro"/>
    <property type="match status" value="1"/>
</dbReference>
<keyword evidence="4" id="KW-0813">Transport</keyword>
<dbReference type="InterPro" id="IPR050173">
    <property type="entry name" value="ABC_transporter_C-like"/>
</dbReference>
<feature type="region of interest" description="Disordered" evidence="15">
    <location>
        <begin position="939"/>
        <end position="978"/>
    </location>
</feature>
<sequence length="1523" mass="171766">MVGVYDDFCGNSSLWDSDLLLNSTYPNFSKCFQQTVLIWVPCGLFWLTTPYHLYYLIRKNHDHALPHNFLNISKSVLSLTLSLLMVMDLVKVSLTWEPQPISVFVGIVIKCLTFILTLFLIQLGRMKGVITSGILFLFWLLMLVVGIIPFYTFIIQNFMKRIYSVLQCFIYTGQRYLYNFYFTVLRKNPRIRNIQTLIGLVFTGAKKSLVEEDMWDLPPKNKGENVVPQLERVWKNEVTKCKKYNDKIKELNEESDFPIQNSFAYEIKANGSAEMVPLAATKGYESKHFKGNSDKSAKLKHPSLLKVILKTFGKETLKGMCSRVFFDMMVFVNPMLLGLLISYTQNKEEEPQWKGYFISCLFFISAVIQYSIFHFTANRMLVLGLRTKMALVAAVYKKSLIMNNDTKKSSTVGEIVNLMSVDCGRVEDLNLMIMFLVSVPTRFFLCVVLLWRTLGPSVLVGLCLIVILIPINTVISSNQRRLNRKLMEYKDARIKLMSEVLNGIKVLKLYAWEKSFQEKVEKIRNKELEVLSKLNLLASARVFSFASAPFLVSLISFSVYVFTSDENYLDAQKAFVSLALFNNLKFPLNMLPNVITYFIQAHVSIARISKFLSSGELDPDNVQHKDIPDITIKVENGTFSWDENLEPALKEINFEIPTGKLAAIVGQVGAGKSSLLSAFLGEMDKLQGTVNITGSVAYVPQQAWIQNATLRENILFGSSYDKDKYNQVIEACALGPDLEILSGGDMAEIGEKGINLSGGQKQRVSLARAVYNNADVYLMDDPLSAVDSHVGKHIFDKVMGPKGLLRNKTRILVTHGVHWLPMVDSIVVLTDGRISEVGTYEQLMDHDGAFAQFLKTYLLENKRDDNKEKIEEVTHMLEKFDLEHPNIDHQSHDIDKRSVPISDNISTANRANGTTHLHGHYSTHVKPSYNRSISAFENASENMERSTPKAIRRRRFDNSINQEVGEEDEDEGSKGEIEEELKDAVLITEEETEKGKQMAGSAANILLSHWTEDPLLKNRILSNTTEYKSRNIMFIGIYAACGIGETFIELSYTLLILMKGITASRTLHKDMLDNILRLPMSFFDTTPIGRVLNRFSSDIQKIDQNLPGTFRMWFAQLFHTIAIVIVISSNTPIFLSVIIPAAILYFLIQRYYVPTSRQLQRLESKTRSPVYSHFGETITGTSTIRAFGQTERFILESQKRVDTNILFRFALVMINRWSGIRLECTGSLFILSAAMFAVITPGVSGGVVGLSVAYALQITGSLNALVRTTSDLETNIVTVERVKEYSELKTEAEWVIPSNRPPVTWPDSGKIVFKDYKTRYRPGLDLVLRGISCDVQGGEKVGIVGRTGAGKSSLMTALFRLIEAAEGSIIIDGQPIADMGLHDLRSKLTILPQDPVLFSGTLRMNLDPFDNYSDEELWQAIEHAHLKKFVSSLPSGLLHECGEGGQNLSVGQRQLVCLSRTLLKKTKILILDEATAAVDMETDELIQKTIRTEFKDCTYDSPNNLLKDKNSVFYGMAKDSNLI</sequence>
<dbReference type="InterPro" id="IPR017871">
    <property type="entry name" value="ABC_transporter-like_CS"/>
</dbReference>
<feature type="domain" description="ABC transmembrane type-1" evidence="18">
    <location>
        <begin position="997"/>
        <end position="1274"/>
    </location>
</feature>
<dbReference type="CDD" id="cd03250">
    <property type="entry name" value="ABCC_MRP_domain1"/>
    <property type="match status" value="1"/>
</dbReference>
<proteinExistence type="inferred from homology"/>
<comment type="caution">
    <text evidence="19">The sequence shown here is derived from an EMBL/GenBank/DDBJ whole genome shotgun (WGS) entry which is preliminary data.</text>
</comment>
<feature type="transmembrane region" description="Helical" evidence="16">
    <location>
        <begin position="1133"/>
        <end position="1153"/>
    </location>
</feature>
<dbReference type="CDD" id="cd03244">
    <property type="entry name" value="ABCC_MRP_domain2"/>
    <property type="match status" value="1"/>
</dbReference>
<evidence type="ECO:0000256" key="15">
    <source>
        <dbReference type="SAM" id="MobiDB-lite"/>
    </source>
</evidence>
<keyword evidence="9" id="KW-0067">ATP-binding</keyword>
<dbReference type="EMBL" id="JARBDR010000376">
    <property type="protein sequence ID" value="KAJ8313316.1"/>
    <property type="molecule type" value="Genomic_DNA"/>
</dbReference>
<feature type="transmembrane region" description="Helical" evidence="16">
    <location>
        <begin position="429"/>
        <end position="451"/>
    </location>
</feature>
<dbReference type="InterPro" id="IPR027417">
    <property type="entry name" value="P-loop_NTPase"/>
</dbReference>
<name>A0ABQ9FAR1_TEGGR</name>
<dbReference type="Gene3D" id="1.20.1560.10">
    <property type="entry name" value="ABC transporter type 1, transmembrane domain"/>
    <property type="match status" value="2"/>
</dbReference>
<accession>A0ABQ9FAR1</accession>
<feature type="transmembrane region" description="Helical" evidence="16">
    <location>
        <begin position="324"/>
        <end position="344"/>
    </location>
</feature>